<name>A0A5J5BPM0_9ASTE</name>
<sequence>MALPIFLSNAHSPLGDLLRDHSLTKVDNPSLDVDFGLEPMALIDFRYVEAANSGPAEAADSGQAEATNSGLA</sequence>
<evidence type="ECO:0000313" key="2">
    <source>
        <dbReference type="Proteomes" id="UP000325577"/>
    </source>
</evidence>
<accession>A0A5J5BPM0</accession>
<dbReference type="EMBL" id="CM018033">
    <property type="protein sequence ID" value="KAA8544778.1"/>
    <property type="molecule type" value="Genomic_DNA"/>
</dbReference>
<organism evidence="1 2">
    <name type="scientific">Nyssa sinensis</name>
    <dbReference type="NCBI Taxonomy" id="561372"/>
    <lineage>
        <taxon>Eukaryota</taxon>
        <taxon>Viridiplantae</taxon>
        <taxon>Streptophyta</taxon>
        <taxon>Embryophyta</taxon>
        <taxon>Tracheophyta</taxon>
        <taxon>Spermatophyta</taxon>
        <taxon>Magnoliopsida</taxon>
        <taxon>eudicotyledons</taxon>
        <taxon>Gunneridae</taxon>
        <taxon>Pentapetalae</taxon>
        <taxon>asterids</taxon>
        <taxon>Cornales</taxon>
        <taxon>Nyssaceae</taxon>
        <taxon>Nyssa</taxon>
    </lineage>
</organism>
<evidence type="ECO:0000313" key="1">
    <source>
        <dbReference type="EMBL" id="KAA8544778.1"/>
    </source>
</evidence>
<reference evidence="1 2" key="1">
    <citation type="submission" date="2019-09" db="EMBL/GenBank/DDBJ databases">
        <title>A chromosome-level genome assembly of the Chinese tupelo Nyssa sinensis.</title>
        <authorList>
            <person name="Yang X."/>
            <person name="Kang M."/>
            <person name="Yang Y."/>
            <person name="Xiong H."/>
            <person name="Wang M."/>
            <person name="Zhang Z."/>
            <person name="Wang Z."/>
            <person name="Wu H."/>
            <person name="Ma T."/>
            <person name="Liu J."/>
            <person name="Xi Z."/>
        </authorList>
    </citation>
    <scope>NUCLEOTIDE SEQUENCE [LARGE SCALE GENOMIC DNA]</scope>
    <source>
        <strain evidence="1">J267</strain>
        <tissue evidence="1">Leaf</tissue>
    </source>
</reference>
<keyword evidence="2" id="KW-1185">Reference proteome</keyword>
<protein>
    <submittedName>
        <fullName evidence="1">Uncharacterized protein</fullName>
    </submittedName>
</protein>
<dbReference type="Proteomes" id="UP000325577">
    <property type="component" value="Linkage Group LG10"/>
</dbReference>
<gene>
    <name evidence="1" type="ORF">F0562_019518</name>
</gene>
<proteinExistence type="predicted"/>
<dbReference type="AlphaFoldDB" id="A0A5J5BPM0"/>